<evidence type="ECO:0000313" key="13">
    <source>
        <dbReference type="EMBL" id="QFY57587.1"/>
    </source>
</evidence>
<organism evidence="12 14">
    <name type="scientific">Halopseudomonas pelagia</name>
    <dbReference type="NCBI Taxonomy" id="553151"/>
    <lineage>
        <taxon>Bacteria</taxon>
        <taxon>Pseudomonadati</taxon>
        <taxon>Pseudomonadota</taxon>
        <taxon>Gammaproteobacteria</taxon>
        <taxon>Pseudomonadales</taxon>
        <taxon>Pseudomonadaceae</taxon>
        <taxon>Halopseudomonas</taxon>
    </lineage>
</organism>
<evidence type="ECO:0000313" key="14">
    <source>
        <dbReference type="Proteomes" id="UP000243750"/>
    </source>
</evidence>
<evidence type="ECO:0000256" key="2">
    <source>
        <dbReference type="ARBA" id="ARBA00004370"/>
    </source>
</evidence>
<keyword evidence="8 10" id="KW-1133">Transmembrane helix</keyword>
<accession>A0AA91U6V1</accession>
<keyword evidence="6 10" id="KW-0812">Transmembrane</keyword>
<evidence type="ECO:0000259" key="11">
    <source>
        <dbReference type="PROSITE" id="PS50109"/>
    </source>
</evidence>
<dbReference type="GO" id="GO:0004673">
    <property type="term" value="F:protein histidine kinase activity"/>
    <property type="evidence" value="ECO:0007669"/>
    <property type="project" value="UniProtKB-EC"/>
</dbReference>
<dbReference type="InterPro" id="IPR036890">
    <property type="entry name" value="HATPase_C_sf"/>
</dbReference>
<keyword evidence="12" id="KW-0067">ATP-binding</keyword>
<dbReference type="Proteomes" id="UP000243750">
    <property type="component" value="Unassembled WGS sequence"/>
</dbReference>
<evidence type="ECO:0000256" key="9">
    <source>
        <dbReference type="ARBA" id="ARBA00023136"/>
    </source>
</evidence>
<dbReference type="GO" id="GO:0005524">
    <property type="term" value="F:ATP binding"/>
    <property type="evidence" value="ECO:0007669"/>
    <property type="project" value="UniProtKB-KW"/>
</dbReference>
<dbReference type="Proteomes" id="UP000344571">
    <property type="component" value="Chromosome"/>
</dbReference>
<feature type="transmembrane region" description="Helical" evidence="10">
    <location>
        <begin position="12"/>
        <end position="36"/>
    </location>
</feature>
<feature type="transmembrane region" description="Helical" evidence="10">
    <location>
        <begin position="158"/>
        <end position="179"/>
    </location>
</feature>
<evidence type="ECO:0000256" key="5">
    <source>
        <dbReference type="ARBA" id="ARBA00022679"/>
    </source>
</evidence>
<reference evidence="13 15" key="2">
    <citation type="submission" date="2018-10" db="EMBL/GenBank/DDBJ databases">
        <title>Complete genome sequence of Pseudomonas pelagia strain Kongs-67.</title>
        <authorList>
            <person name="Sinha R.K."/>
            <person name="Krishnan K."/>
        </authorList>
    </citation>
    <scope>NUCLEOTIDE SEQUENCE [LARGE SCALE GENOMIC DNA]</scope>
    <source>
        <strain evidence="13 15">Kongs-67</strain>
    </source>
</reference>
<keyword evidence="5" id="KW-0808">Transferase</keyword>
<dbReference type="Gene3D" id="3.30.565.10">
    <property type="entry name" value="Histidine kinase-like ATPase, C-terminal domain"/>
    <property type="match status" value="1"/>
</dbReference>
<name>A0AA91U6V1_9GAMM</name>
<dbReference type="EC" id="2.7.13.3" evidence="3"/>
<keyword evidence="12" id="KW-0547">Nucleotide-binding</keyword>
<evidence type="ECO:0000256" key="6">
    <source>
        <dbReference type="ARBA" id="ARBA00022692"/>
    </source>
</evidence>
<evidence type="ECO:0000313" key="15">
    <source>
        <dbReference type="Proteomes" id="UP000344571"/>
    </source>
</evidence>
<dbReference type="InterPro" id="IPR050428">
    <property type="entry name" value="TCS_sensor_his_kinase"/>
</dbReference>
<sequence>MRARAVRSIGRQLGLGLIAIMLATVMLVGQGSVWLFDQALRGYLTTVLQRETDSLLTALRSGPDGLYLDVQRIDPDYQRLYSGRYFVIDAGERWRSRSLWDTRLPLDAEGLHNTLVAGPDDQQLLVWSGRYELPEEAVRISVAIDYLPLLKAFDRTRWLIWGLGGVAILISLLVQQLLLRRALLPLRRARGELAEWHVGKRLQLSEEVPEELQPLVAEINHLGRQVEQIIKRSRSGQADLGHALKTPLAVLETLVGECSGRLPEDKVQALKTQLVSMRGQMERALQRARLAPESQAGRRFNAAEDLPWLLESLERIHGDKVRMQTLIHPQAAADWPFEREDMLELLGNLLDNACKWAGATVQFECALNHKELILHVRDDGPGVPEEEHARILRRGQRLDQTVNGQGLGLAIVGDLVEVYRGQVTLAEAALGGLEVTVVLPWQN</sequence>
<dbReference type="SMART" id="SM00387">
    <property type="entry name" value="HATPase_c"/>
    <property type="match status" value="1"/>
</dbReference>
<feature type="domain" description="Histidine kinase" evidence="11">
    <location>
        <begin position="239"/>
        <end position="443"/>
    </location>
</feature>
<dbReference type="InterPro" id="IPR004358">
    <property type="entry name" value="Sig_transdc_His_kin-like_C"/>
</dbReference>
<dbReference type="PRINTS" id="PR00344">
    <property type="entry name" value="BCTRLSENSOR"/>
</dbReference>
<evidence type="ECO:0000256" key="8">
    <source>
        <dbReference type="ARBA" id="ARBA00022989"/>
    </source>
</evidence>
<keyword evidence="7" id="KW-0418">Kinase</keyword>
<comment type="catalytic activity">
    <reaction evidence="1">
        <text>ATP + protein L-histidine = ADP + protein N-phospho-L-histidine.</text>
        <dbReference type="EC" id="2.7.13.3"/>
    </reaction>
</comment>
<dbReference type="InterPro" id="IPR005467">
    <property type="entry name" value="His_kinase_dom"/>
</dbReference>
<evidence type="ECO:0000256" key="10">
    <source>
        <dbReference type="SAM" id="Phobius"/>
    </source>
</evidence>
<evidence type="ECO:0000256" key="4">
    <source>
        <dbReference type="ARBA" id="ARBA00022553"/>
    </source>
</evidence>
<dbReference type="GO" id="GO:0005886">
    <property type="term" value="C:plasma membrane"/>
    <property type="evidence" value="ECO:0007669"/>
    <property type="project" value="TreeGrafter"/>
</dbReference>
<evidence type="ECO:0000256" key="3">
    <source>
        <dbReference type="ARBA" id="ARBA00012438"/>
    </source>
</evidence>
<gene>
    <name evidence="12" type="ORF">CO192_01345</name>
    <name evidence="13" type="ORF">EAO82_15150</name>
</gene>
<keyword evidence="4" id="KW-0597">Phosphoprotein</keyword>
<keyword evidence="15" id="KW-1185">Reference proteome</keyword>
<dbReference type="GO" id="GO:0000160">
    <property type="term" value="P:phosphorelay signal transduction system"/>
    <property type="evidence" value="ECO:0007669"/>
    <property type="project" value="TreeGrafter"/>
</dbReference>
<keyword evidence="9 10" id="KW-0472">Membrane</keyword>
<protein>
    <recommendedName>
        <fullName evidence="3">histidine kinase</fullName>
        <ecNumber evidence="3">2.7.13.3</ecNumber>
    </recommendedName>
</protein>
<evidence type="ECO:0000256" key="1">
    <source>
        <dbReference type="ARBA" id="ARBA00000085"/>
    </source>
</evidence>
<dbReference type="PANTHER" id="PTHR45436:SF5">
    <property type="entry name" value="SENSOR HISTIDINE KINASE TRCS"/>
    <property type="match status" value="1"/>
</dbReference>
<reference evidence="12 14" key="1">
    <citation type="submission" date="2017-09" db="EMBL/GenBank/DDBJ databases">
        <title>Bacterial and phytoplankton interrelationship in Kongsfjorden, an Arctic fjord.</title>
        <authorList>
            <person name="Sinha R."/>
            <person name="Krishnan K."/>
        </authorList>
    </citation>
    <scope>NUCLEOTIDE SEQUENCE [LARGE SCALE GENOMIC DNA]</scope>
    <source>
        <strain evidence="12 14">58</strain>
    </source>
</reference>
<dbReference type="AlphaFoldDB" id="A0AA91U6V1"/>
<dbReference type="EMBL" id="CP033116">
    <property type="protein sequence ID" value="QFY57587.1"/>
    <property type="molecule type" value="Genomic_DNA"/>
</dbReference>
<dbReference type="PANTHER" id="PTHR45436">
    <property type="entry name" value="SENSOR HISTIDINE KINASE YKOH"/>
    <property type="match status" value="1"/>
</dbReference>
<evidence type="ECO:0000313" key="12">
    <source>
        <dbReference type="EMBL" id="PCD01294.1"/>
    </source>
</evidence>
<dbReference type="SUPFAM" id="SSF55874">
    <property type="entry name" value="ATPase domain of HSP90 chaperone/DNA topoisomerase II/histidine kinase"/>
    <property type="match status" value="1"/>
</dbReference>
<evidence type="ECO:0000256" key="7">
    <source>
        <dbReference type="ARBA" id="ARBA00022777"/>
    </source>
</evidence>
<dbReference type="Pfam" id="PF02518">
    <property type="entry name" value="HATPase_c"/>
    <property type="match status" value="1"/>
</dbReference>
<dbReference type="EMBL" id="NWMT01000019">
    <property type="protein sequence ID" value="PCD01294.1"/>
    <property type="molecule type" value="Genomic_DNA"/>
</dbReference>
<dbReference type="InterPro" id="IPR003594">
    <property type="entry name" value="HATPase_dom"/>
</dbReference>
<proteinExistence type="predicted"/>
<dbReference type="PROSITE" id="PS50109">
    <property type="entry name" value="HIS_KIN"/>
    <property type="match status" value="1"/>
</dbReference>
<comment type="subcellular location">
    <subcellularLocation>
        <location evidence="2">Membrane</location>
    </subcellularLocation>
</comment>